<dbReference type="PANTHER" id="PTHR45138">
    <property type="entry name" value="REGULATORY COMPONENTS OF SENSORY TRANSDUCTION SYSTEM"/>
    <property type="match status" value="1"/>
</dbReference>
<evidence type="ECO:0000256" key="4">
    <source>
        <dbReference type="SAM" id="SignalP"/>
    </source>
</evidence>
<dbReference type="EMBL" id="JBHUHT010000009">
    <property type="protein sequence ID" value="MFD2095531.1"/>
    <property type="molecule type" value="Genomic_DNA"/>
</dbReference>
<gene>
    <name evidence="6" type="ORF">ACFSJ3_05990</name>
</gene>
<dbReference type="Pfam" id="PF00497">
    <property type="entry name" value="SBP_bac_3"/>
    <property type="match status" value="1"/>
</dbReference>
<dbReference type="Gene3D" id="3.40.190.10">
    <property type="entry name" value="Periplasmic binding protein-like II"/>
    <property type="match status" value="4"/>
</dbReference>
<reference evidence="7" key="1">
    <citation type="journal article" date="2019" name="Int. J. Syst. Evol. Microbiol.">
        <title>The Global Catalogue of Microorganisms (GCM) 10K type strain sequencing project: providing services to taxonomists for standard genome sequencing and annotation.</title>
        <authorList>
            <consortium name="The Broad Institute Genomics Platform"/>
            <consortium name="The Broad Institute Genome Sequencing Center for Infectious Disease"/>
            <person name="Wu L."/>
            <person name="Ma J."/>
        </authorList>
    </citation>
    <scope>NUCLEOTIDE SEQUENCE [LARGE SCALE GENOMIC DNA]</scope>
    <source>
        <strain evidence="7">CGMCC 1.10992</strain>
    </source>
</reference>
<evidence type="ECO:0000256" key="2">
    <source>
        <dbReference type="ARBA" id="ARBA00034247"/>
    </source>
</evidence>
<dbReference type="InterPro" id="IPR029787">
    <property type="entry name" value="Nucleotide_cyclase"/>
</dbReference>
<evidence type="ECO:0000256" key="3">
    <source>
        <dbReference type="SAM" id="Phobius"/>
    </source>
</evidence>
<keyword evidence="3" id="KW-0472">Membrane</keyword>
<keyword evidence="7" id="KW-1185">Reference proteome</keyword>
<dbReference type="Gene3D" id="3.30.70.270">
    <property type="match status" value="1"/>
</dbReference>
<dbReference type="SMART" id="SM00062">
    <property type="entry name" value="PBPb"/>
    <property type="match status" value="2"/>
</dbReference>
<feature type="domain" description="GGDEF" evidence="5">
    <location>
        <begin position="596"/>
        <end position="725"/>
    </location>
</feature>
<dbReference type="RefSeq" id="WP_345340397.1">
    <property type="nucleotide sequence ID" value="NZ_BAABLI010000014.1"/>
</dbReference>
<dbReference type="InterPro" id="IPR043128">
    <property type="entry name" value="Rev_trsase/Diguanyl_cyclase"/>
</dbReference>
<protein>
    <recommendedName>
        <fullName evidence="1">diguanylate cyclase</fullName>
        <ecNumber evidence="1">2.7.7.65</ecNumber>
    </recommendedName>
</protein>
<dbReference type="Proteomes" id="UP001597380">
    <property type="component" value="Unassembled WGS sequence"/>
</dbReference>
<dbReference type="SUPFAM" id="SSF55073">
    <property type="entry name" value="Nucleotide cyclase"/>
    <property type="match status" value="1"/>
</dbReference>
<dbReference type="InterPro" id="IPR001638">
    <property type="entry name" value="Solute-binding_3/MltF_N"/>
</dbReference>
<evidence type="ECO:0000256" key="1">
    <source>
        <dbReference type="ARBA" id="ARBA00012528"/>
    </source>
</evidence>
<comment type="caution">
    <text evidence="6">The sequence shown here is derived from an EMBL/GenBank/DDBJ whole genome shotgun (WGS) entry which is preliminary data.</text>
</comment>
<organism evidence="6 7">
    <name type="scientific">Corallincola platygyrae</name>
    <dbReference type="NCBI Taxonomy" id="1193278"/>
    <lineage>
        <taxon>Bacteria</taxon>
        <taxon>Pseudomonadati</taxon>
        <taxon>Pseudomonadota</taxon>
        <taxon>Gammaproteobacteria</taxon>
        <taxon>Alteromonadales</taxon>
        <taxon>Psychromonadaceae</taxon>
        <taxon>Corallincola</taxon>
    </lineage>
</organism>
<feature type="chain" id="PRO_5046243984" description="diguanylate cyclase" evidence="4">
    <location>
        <begin position="20"/>
        <end position="727"/>
    </location>
</feature>
<sequence>MRLVCLCYLLFLAISFSHAEELAPSTSVDKATLLTDDEKQFLARLDKITFTTIRHDYRPYIFFEDGFHGYLPDVLALVSERLDKPIEIQLTPTVSQALWEFDRGNTHGLMPVAMRRIEPELGFASSPLMTERLVALVHASIAENVDVLRITNARVGVVGRLTFSAWFLDKLKERAINRIQFSSHAQMLDALDERRIDAAIASEEVLRHAITLNRHTGFKIIPIQRESTLFKSSTVINQDSPELLSAFNKALADIPAETLIALEKKWLVEHALAASKALSDKQVASLSKYDKLTYCVDPDWKPLEWLQNGKLAGLSGDLVEMLQQRIPLPFELHPTESWQQTLAAIAHGDCDFIPLAARTREREDLMEFTRHHLRTPIVIITKSSKQYIADADSLGSAALGMISGYAYGDLISFNYPKVNLVSFNSFKEAHKAMSKGEIEGFVDNHIVASYHLNTGDYPGYKIGGQLNMPLFLSIATSKHKPELNGVFDSALSDISAQDKRALISKWTTVEIRKSLDTKLIVRIVAGALVVLIIFILWNYKLRRLNNTITAAHAELRLTHDKLEKMAVTDALTQVGNRAFLDNTLEKEIERSLRYQQPLCVLLLDIDHFKQVNDTYGHQVGDAVLVEVARRLKSNTRKSDTVGRWGGEEFLIVCPQIEMDSAMRLAEKLRKSIEETPFDAAGKQTTSIGVAMLNDEVKPEPMIKRVDDALYQAKRSGRNRVVKASPMS</sequence>
<evidence type="ECO:0000259" key="5">
    <source>
        <dbReference type="PROSITE" id="PS50887"/>
    </source>
</evidence>
<keyword evidence="3" id="KW-0812">Transmembrane</keyword>
<dbReference type="CDD" id="cd01949">
    <property type="entry name" value="GGDEF"/>
    <property type="match status" value="1"/>
</dbReference>
<feature type="signal peptide" evidence="4">
    <location>
        <begin position="1"/>
        <end position="19"/>
    </location>
</feature>
<dbReference type="EC" id="2.7.7.65" evidence="1"/>
<proteinExistence type="predicted"/>
<dbReference type="SUPFAM" id="SSF53850">
    <property type="entry name" value="Periplasmic binding protein-like II"/>
    <property type="match status" value="2"/>
</dbReference>
<dbReference type="NCBIfam" id="TIGR00254">
    <property type="entry name" value="GGDEF"/>
    <property type="match status" value="1"/>
</dbReference>
<dbReference type="InterPro" id="IPR000160">
    <property type="entry name" value="GGDEF_dom"/>
</dbReference>
<feature type="transmembrane region" description="Helical" evidence="3">
    <location>
        <begin position="519"/>
        <end position="539"/>
    </location>
</feature>
<dbReference type="Pfam" id="PF00990">
    <property type="entry name" value="GGDEF"/>
    <property type="match status" value="1"/>
</dbReference>
<keyword evidence="4" id="KW-0732">Signal</keyword>
<evidence type="ECO:0000313" key="6">
    <source>
        <dbReference type="EMBL" id="MFD2095531.1"/>
    </source>
</evidence>
<evidence type="ECO:0000313" key="7">
    <source>
        <dbReference type="Proteomes" id="UP001597380"/>
    </source>
</evidence>
<dbReference type="SMART" id="SM00267">
    <property type="entry name" value="GGDEF"/>
    <property type="match status" value="1"/>
</dbReference>
<dbReference type="PROSITE" id="PS50887">
    <property type="entry name" value="GGDEF"/>
    <property type="match status" value="1"/>
</dbReference>
<accession>A0ABW4XLD2</accession>
<keyword evidence="3" id="KW-1133">Transmembrane helix</keyword>
<dbReference type="PANTHER" id="PTHR45138:SF9">
    <property type="entry name" value="DIGUANYLATE CYCLASE DGCM-RELATED"/>
    <property type="match status" value="1"/>
</dbReference>
<dbReference type="InterPro" id="IPR050469">
    <property type="entry name" value="Diguanylate_Cyclase"/>
</dbReference>
<comment type="catalytic activity">
    <reaction evidence="2">
        <text>2 GTP = 3',3'-c-di-GMP + 2 diphosphate</text>
        <dbReference type="Rhea" id="RHEA:24898"/>
        <dbReference type="ChEBI" id="CHEBI:33019"/>
        <dbReference type="ChEBI" id="CHEBI:37565"/>
        <dbReference type="ChEBI" id="CHEBI:58805"/>
        <dbReference type="EC" id="2.7.7.65"/>
    </reaction>
</comment>
<name>A0ABW4XLD2_9GAMM</name>